<evidence type="ECO:0000313" key="2">
    <source>
        <dbReference type="EMBL" id="SCM55427.1"/>
    </source>
</evidence>
<reference evidence="2 3" key="1">
    <citation type="submission" date="2016-08" db="EMBL/GenBank/DDBJ databases">
        <authorList>
            <person name="Seilhamer J.J."/>
        </authorList>
    </citation>
    <scope>NUCLEOTIDE SEQUENCE [LARGE SCALE GENOMIC DNA]</scope>
    <source>
        <strain evidence="2">ING2-E5A</strain>
    </source>
</reference>
<name>A0A1G4G3U0_9BACT</name>
<keyword evidence="1" id="KW-0732">Signal</keyword>
<feature type="signal peptide" evidence="1">
    <location>
        <begin position="1"/>
        <end position="23"/>
    </location>
</feature>
<evidence type="ECO:0000313" key="3">
    <source>
        <dbReference type="Proteomes" id="UP000178485"/>
    </source>
</evidence>
<dbReference type="RefSeq" id="WP_231960414.1">
    <property type="nucleotide sequence ID" value="NZ_LT608328.1"/>
</dbReference>
<organism evidence="2 3">
    <name type="scientific">Petrimonas mucosa</name>
    <dbReference type="NCBI Taxonomy" id="1642646"/>
    <lineage>
        <taxon>Bacteria</taxon>
        <taxon>Pseudomonadati</taxon>
        <taxon>Bacteroidota</taxon>
        <taxon>Bacteroidia</taxon>
        <taxon>Bacteroidales</taxon>
        <taxon>Dysgonomonadaceae</taxon>
        <taxon>Petrimonas</taxon>
    </lineage>
</organism>
<dbReference type="Proteomes" id="UP000178485">
    <property type="component" value="Chromosome i"/>
</dbReference>
<sequence length="601" mass="70150">MKKFLLLLVVNLCISLHNTPGIAQLVSRHPGNGLPATDALQRTLSMHAETGDIKSDKFVAIFYWNWHKGWDDTTQTVKNISQILIKHPEALKIYDHPAWGTLKPGRFFWGEPLFGYYQSADPWVLRKHAEMLSDAGIDVIFLDDTGEGHQYATKELFEEWEKALKQGVNPPKIAFMLEFTASKRSLHTIRKIYRQIYKPGRYKDLWFYWKGKPLVMAYPDNLTDSPEDREIREFFTFRPGQPDYVKGPQRNDQWAWLENYPLHGYVKKEDGRYEQAAVGIAQNASFESRGMCCAFNIPGTFGRSYSHKKGVDPRVDGYLRGYNFSEQWEAALEIDPEMVFVTGWNEYTVEMLLPQSIWTGWPFSFVDQFDWDRSRDIEPNNEWGDKGDVYYYQLIDYVRKFKGTLPTPKASSSKSIKIGSCNDWEGVAPHYKHYRGNTVHRNHRGYFNRIYINNTGRNDLVAAKVARDNRHLYFYVETAEKLTPKSDRNWMMLFIDADNNPFTGWNGYDYVINRITPGEKAIIEKNRNGWWSWEKVGDVPYAVKGNKLEIKVAKILMEMEGKPVKFQFKWSDNMQDEGNIMDFYLNGDTMPGGRFNYLYEE</sequence>
<feature type="chain" id="PRO_5009603737" evidence="1">
    <location>
        <begin position="24"/>
        <end position="601"/>
    </location>
</feature>
<evidence type="ECO:0000256" key="1">
    <source>
        <dbReference type="SAM" id="SignalP"/>
    </source>
</evidence>
<protein>
    <submittedName>
        <fullName evidence="2">Uncharacterized protein</fullName>
    </submittedName>
</protein>
<dbReference type="EMBL" id="LT608328">
    <property type="protein sequence ID" value="SCM55427.1"/>
    <property type="molecule type" value="Genomic_DNA"/>
</dbReference>
<dbReference type="Gene3D" id="3.20.20.80">
    <property type="entry name" value="Glycosidases"/>
    <property type="match status" value="1"/>
</dbReference>
<dbReference type="STRING" id="1642646.ING2E5A_0354"/>
<dbReference type="AlphaFoldDB" id="A0A1G4G3U0"/>
<keyword evidence="3" id="KW-1185">Reference proteome</keyword>
<accession>A0A1G4G3U0</accession>
<proteinExistence type="predicted"/>
<dbReference type="KEGG" id="pmuc:ING2E5A_0354"/>
<gene>
    <name evidence="2" type="ORF">ING2E5A_0354</name>
</gene>